<dbReference type="EMBL" id="JBEPME010000004">
    <property type="protein sequence ID" value="MET3657785.1"/>
    <property type="molecule type" value="Genomic_DNA"/>
</dbReference>
<dbReference type="SUPFAM" id="SSF55811">
    <property type="entry name" value="Nudix"/>
    <property type="match status" value="1"/>
</dbReference>
<comment type="similarity">
    <text evidence="3">Belongs to the Nudix hydrolase family.</text>
</comment>
<dbReference type="PROSITE" id="PS51462">
    <property type="entry name" value="NUDIX"/>
    <property type="match status" value="1"/>
</dbReference>
<dbReference type="InterPro" id="IPR015797">
    <property type="entry name" value="NUDIX_hydrolase-like_dom_sf"/>
</dbReference>
<evidence type="ECO:0000256" key="2">
    <source>
        <dbReference type="ARBA" id="ARBA00022801"/>
    </source>
</evidence>
<comment type="caution">
    <text evidence="5">The sequence shown here is derived from an EMBL/GenBank/DDBJ whole genome shotgun (WGS) entry which is preliminary data.</text>
</comment>
<reference evidence="5 6" key="1">
    <citation type="submission" date="2024-06" db="EMBL/GenBank/DDBJ databases">
        <title>Sorghum-associated microbial communities from plants grown in Nebraska, USA.</title>
        <authorList>
            <person name="Schachtman D."/>
        </authorList>
    </citation>
    <scope>NUCLEOTIDE SEQUENCE [LARGE SCALE GENOMIC DNA]</scope>
    <source>
        <strain evidence="5 6">1288</strain>
    </source>
</reference>
<proteinExistence type="inferred from homology"/>
<dbReference type="Gene3D" id="3.90.79.10">
    <property type="entry name" value="Nucleoside Triphosphate Pyrophosphohydrolase"/>
    <property type="match status" value="1"/>
</dbReference>
<dbReference type="PANTHER" id="PTHR43046">
    <property type="entry name" value="GDP-MANNOSE MANNOSYL HYDROLASE"/>
    <property type="match status" value="1"/>
</dbReference>
<dbReference type="InterPro" id="IPR012577">
    <property type="entry name" value="NIPSNAP"/>
</dbReference>
<dbReference type="InterPro" id="IPR000086">
    <property type="entry name" value="NUDIX_hydrolase_dom"/>
</dbReference>
<keyword evidence="2 3" id="KW-0378">Hydrolase</keyword>
<feature type="domain" description="Nudix hydrolase" evidence="4">
    <location>
        <begin position="106"/>
        <end position="228"/>
    </location>
</feature>
<sequence length="251" mass="28700">MLYRRKTYTVEPVMYETFTHFFHTYLLPNQLTHGAQLVGRWVNEERTEIMAMWAYDNRAHYETVDASIRASEMHAEAQNYRKSLAPLFISSNEDFFTSTGNYGQSPQIVAVSGYIVNEEGHVLLVRNNHRNDTYEMPGGRLELGESLKEAVKRELLEETGIHAEIGDMTGVYQNITSGVICMVFRGRAVSGVPAAQPPETIDVQFVDFDIAQVGDWVKRPQFASRVDDARNSDTIAYESYEVRPYRLIERS</sequence>
<evidence type="ECO:0000256" key="3">
    <source>
        <dbReference type="RuleBase" id="RU003476"/>
    </source>
</evidence>
<protein>
    <submittedName>
        <fullName evidence="5">ADP-ribose pyrophosphatase YjhB (NUDIX family)</fullName>
    </submittedName>
</protein>
<dbReference type="InterPro" id="IPR020476">
    <property type="entry name" value="Nudix_hydrolase"/>
</dbReference>
<dbReference type="Pfam" id="PF07978">
    <property type="entry name" value="NIPSNAP"/>
    <property type="match status" value="1"/>
</dbReference>
<organism evidence="5 6">
    <name type="scientific">Sporosarcina psychrophila</name>
    <name type="common">Bacillus psychrophilus</name>
    <dbReference type="NCBI Taxonomy" id="1476"/>
    <lineage>
        <taxon>Bacteria</taxon>
        <taxon>Bacillati</taxon>
        <taxon>Bacillota</taxon>
        <taxon>Bacilli</taxon>
        <taxon>Bacillales</taxon>
        <taxon>Caryophanaceae</taxon>
        <taxon>Sporosarcina</taxon>
    </lineage>
</organism>
<name>A0ABV2K9P2_SPOPS</name>
<dbReference type="SUPFAM" id="SSF54909">
    <property type="entry name" value="Dimeric alpha+beta barrel"/>
    <property type="match status" value="1"/>
</dbReference>
<evidence type="ECO:0000313" key="5">
    <source>
        <dbReference type="EMBL" id="MET3657785.1"/>
    </source>
</evidence>
<dbReference type="Gene3D" id="3.30.70.100">
    <property type="match status" value="1"/>
</dbReference>
<keyword evidence="6" id="KW-1185">Reference proteome</keyword>
<dbReference type="Pfam" id="PF00293">
    <property type="entry name" value="NUDIX"/>
    <property type="match status" value="1"/>
</dbReference>
<gene>
    <name evidence="5" type="ORF">ABIC55_002882</name>
</gene>
<dbReference type="InterPro" id="IPR011008">
    <property type="entry name" value="Dimeric_a/b-barrel"/>
</dbReference>
<evidence type="ECO:0000313" key="6">
    <source>
        <dbReference type="Proteomes" id="UP001549104"/>
    </source>
</evidence>
<dbReference type="CDD" id="cd02883">
    <property type="entry name" value="NUDIX_Hydrolase"/>
    <property type="match status" value="1"/>
</dbReference>
<dbReference type="InterPro" id="IPR020084">
    <property type="entry name" value="NUDIX_hydrolase_CS"/>
</dbReference>
<evidence type="ECO:0000256" key="1">
    <source>
        <dbReference type="ARBA" id="ARBA00001946"/>
    </source>
</evidence>
<dbReference type="PROSITE" id="PS00893">
    <property type="entry name" value="NUDIX_BOX"/>
    <property type="match status" value="1"/>
</dbReference>
<comment type="cofactor">
    <cofactor evidence="1">
        <name>Mg(2+)</name>
        <dbReference type="ChEBI" id="CHEBI:18420"/>
    </cofactor>
</comment>
<dbReference type="PRINTS" id="PR00502">
    <property type="entry name" value="NUDIXFAMILY"/>
</dbReference>
<evidence type="ECO:0000259" key="4">
    <source>
        <dbReference type="PROSITE" id="PS51462"/>
    </source>
</evidence>
<accession>A0ABV2K9P2</accession>
<dbReference type="Proteomes" id="UP001549104">
    <property type="component" value="Unassembled WGS sequence"/>
</dbReference>
<dbReference type="PANTHER" id="PTHR43046:SF2">
    <property type="entry name" value="8-OXO-DGTP DIPHOSPHATASE-RELATED"/>
    <property type="match status" value="1"/>
</dbReference>
<dbReference type="RefSeq" id="WP_354313517.1">
    <property type="nucleotide sequence ID" value="NZ_JBEPME010000004.1"/>
</dbReference>